<keyword evidence="6" id="KW-1185">Reference proteome</keyword>
<dbReference type="InterPro" id="IPR036388">
    <property type="entry name" value="WH-like_DNA-bd_sf"/>
</dbReference>
<organism evidence="5 6">
    <name type="scientific">Novipirellula artificiosorum</name>
    <dbReference type="NCBI Taxonomy" id="2528016"/>
    <lineage>
        <taxon>Bacteria</taxon>
        <taxon>Pseudomonadati</taxon>
        <taxon>Planctomycetota</taxon>
        <taxon>Planctomycetia</taxon>
        <taxon>Pirellulales</taxon>
        <taxon>Pirellulaceae</taxon>
        <taxon>Novipirellula</taxon>
    </lineage>
</organism>
<dbReference type="Pfam" id="PF07638">
    <property type="entry name" value="Sigma70_ECF"/>
    <property type="match status" value="1"/>
</dbReference>
<dbReference type="AlphaFoldDB" id="A0A5C6DDS4"/>
<dbReference type="SUPFAM" id="SSF88659">
    <property type="entry name" value="Sigma3 and sigma4 domains of RNA polymerase sigma factors"/>
    <property type="match status" value="1"/>
</dbReference>
<dbReference type="InterPro" id="IPR011517">
    <property type="entry name" value="RNA_pol_sigma70_ECF-like"/>
</dbReference>
<dbReference type="GO" id="GO:0006352">
    <property type="term" value="P:DNA-templated transcription initiation"/>
    <property type="evidence" value="ECO:0007669"/>
    <property type="project" value="InterPro"/>
</dbReference>
<dbReference type="InterPro" id="IPR014284">
    <property type="entry name" value="RNA_pol_sigma-70_dom"/>
</dbReference>
<feature type="domain" description="RNA polymerase sigma-70 ECF-like HTH" evidence="4">
    <location>
        <begin position="1"/>
        <end position="183"/>
    </location>
</feature>
<dbReference type="OrthoDB" id="278371at2"/>
<gene>
    <name evidence="5" type="ORF">Poly41_51200</name>
</gene>
<keyword evidence="2" id="KW-0731">Sigma factor</keyword>
<dbReference type="NCBIfam" id="TIGR02937">
    <property type="entry name" value="sigma70-ECF"/>
    <property type="match status" value="1"/>
</dbReference>
<keyword evidence="1" id="KW-0805">Transcription regulation</keyword>
<evidence type="ECO:0000259" key="4">
    <source>
        <dbReference type="Pfam" id="PF07638"/>
    </source>
</evidence>
<evidence type="ECO:0000256" key="1">
    <source>
        <dbReference type="ARBA" id="ARBA00023015"/>
    </source>
</evidence>
<evidence type="ECO:0000313" key="5">
    <source>
        <dbReference type="EMBL" id="TWU33366.1"/>
    </source>
</evidence>
<sequence length="188" mass="20855">MADVPTILSQIVQGDCDAAERLLPLVYDELRRLAAAKLQHEKPGQTLQATALVHEAYLRLLGTNGEQCWDSRGHFFGAAALAMQRILVENARRKKRLKAGGDRKRVDISAVEPRISGPSIDLLALSEALLKLEEKDPRKAELVRLRFFAGLTLAQAAFALGISQSTADNDWAYAKSWLKVEMQKHDLP</sequence>
<reference evidence="5 6" key="1">
    <citation type="submission" date="2019-02" db="EMBL/GenBank/DDBJ databases">
        <title>Deep-cultivation of Planctomycetes and their phenomic and genomic characterization uncovers novel biology.</title>
        <authorList>
            <person name="Wiegand S."/>
            <person name="Jogler M."/>
            <person name="Boedeker C."/>
            <person name="Pinto D."/>
            <person name="Vollmers J."/>
            <person name="Rivas-Marin E."/>
            <person name="Kohn T."/>
            <person name="Peeters S.H."/>
            <person name="Heuer A."/>
            <person name="Rast P."/>
            <person name="Oberbeckmann S."/>
            <person name="Bunk B."/>
            <person name="Jeske O."/>
            <person name="Meyerdierks A."/>
            <person name="Storesund J.E."/>
            <person name="Kallscheuer N."/>
            <person name="Luecker S."/>
            <person name="Lage O.M."/>
            <person name="Pohl T."/>
            <person name="Merkel B.J."/>
            <person name="Hornburger P."/>
            <person name="Mueller R.-W."/>
            <person name="Bruemmer F."/>
            <person name="Labrenz M."/>
            <person name="Spormann A.M."/>
            <person name="Op Den Camp H."/>
            <person name="Overmann J."/>
            <person name="Amann R."/>
            <person name="Jetten M.S.M."/>
            <person name="Mascher T."/>
            <person name="Medema M.H."/>
            <person name="Devos D.P."/>
            <person name="Kaster A.-K."/>
            <person name="Ovreas L."/>
            <person name="Rohde M."/>
            <person name="Galperin M.Y."/>
            <person name="Jogler C."/>
        </authorList>
    </citation>
    <scope>NUCLEOTIDE SEQUENCE [LARGE SCALE GENOMIC DNA]</scope>
    <source>
        <strain evidence="5 6">Poly41</strain>
    </source>
</reference>
<dbReference type="Proteomes" id="UP000319143">
    <property type="component" value="Unassembled WGS sequence"/>
</dbReference>
<dbReference type="Gene3D" id="1.10.10.10">
    <property type="entry name" value="Winged helix-like DNA-binding domain superfamily/Winged helix DNA-binding domain"/>
    <property type="match status" value="1"/>
</dbReference>
<dbReference type="GO" id="GO:0016987">
    <property type="term" value="F:sigma factor activity"/>
    <property type="evidence" value="ECO:0007669"/>
    <property type="project" value="UniProtKB-KW"/>
</dbReference>
<dbReference type="EMBL" id="SJPV01000010">
    <property type="protein sequence ID" value="TWU33366.1"/>
    <property type="molecule type" value="Genomic_DNA"/>
</dbReference>
<evidence type="ECO:0000256" key="2">
    <source>
        <dbReference type="ARBA" id="ARBA00023082"/>
    </source>
</evidence>
<dbReference type="InterPro" id="IPR013324">
    <property type="entry name" value="RNA_pol_sigma_r3/r4-like"/>
</dbReference>
<keyword evidence="3" id="KW-0804">Transcription</keyword>
<dbReference type="PANTHER" id="PTHR43133">
    <property type="entry name" value="RNA POLYMERASE ECF-TYPE SIGMA FACTO"/>
    <property type="match status" value="1"/>
</dbReference>
<accession>A0A5C6DDS4</accession>
<protein>
    <submittedName>
        <fullName evidence="5">ECF sigma factor</fullName>
    </submittedName>
</protein>
<proteinExistence type="predicted"/>
<dbReference type="RefSeq" id="WP_146529714.1">
    <property type="nucleotide sequence ID" value="NZ_SJPV01000010.1"/>
</dbReference>
<dbReference type="InterPro" id="IPR053812">
    <property type="entry name" value="HTH_Sigma70_ECF-like"/>
</dbReference>
<name>A0A5C6DDS4_9BACT</name>
<dbReference type="NCBIfam" id="TIGR02999">
    <property type="entry name" value="Sig-70_X6"/>
    <property type="match status" value="1"/>
</dbReference>
<dbReference type="InterPro" id="IPR039425">
    <property type="entry name" value="RNA_pol_sigma-70-like"/>
</dbReference>
<dbReference type="PANTHER" id="PTHR43133:SF39">
    <property type="entry name" value="SIMILAR TO RNA POLYMERASE SIGMA-E FACTOR"/>
    <property type="match status" value="1"/>
</dbReference>
<evidence type="ECO:0000313" key="6">
    <source>
        <dbReference type="Proteomes" id="UP000319143"/>
    </source>
</evidence>
<evidence type="ECO:0000256" key="3">
    <source>
        <dbReference type="ARBA" id="ARBA00023163"/>
    </source>
</evidence>
<comment type="caution">
    <text evidence="5">The sequence shown here is derived from an EMBL/GenBank/DDBJ whole genome shotgun (WGS) entry which is preliminary data.</text>
</comment>